<proteinExistence type="evidence at transcript level"/>
<dbReference type="EMBL" id="BT066664">
    <property type="protein sequence ID" value="ACN33561.1"/>
    <property type="molecule type" value="mRNA"/>
</dbReference>
<reference evidence="1" key="1">
    <citation type="journal article" date="2009" name="PLoS Genet.">
        <title>Sequencing, mapping, and analysis of 27,455 maize full-length cDNAs.</title>
        <authorList>
            <person name="Soderlund C."/>
            <person name="Descour A."/>
            <person name="Kudrna D."/>
            <person name="Bomhoff M."/>
            <person name="Boyd L."/>
            <person name="Currie J."/>
            <person name="Angelova A."/>
            <person name="Collura K."/>
            <person name="Wissotski M."/>
            <person name="Ashley E."/>
            <person name="Morrow D."/>
            <person name="Fernandes J."/>
            <person name="Walbot V."/>
            <person name="Yu Y."/>
        </authorList>
    </citation>
    <scope>NUCLEOTIDE SEQUENCE</scope>
    <source>
        <strain evidence="1">B73</strain>
    </source>
</reference>
<sequence>MPIFAMCTLKLLATMIKNIDQIRRRCLWRGSGEAAHGIPLIAWDKVTCPKNEGGLRVLNPRMNVALLMKFVHKFYNRLDIPRVHLVRDSYYSSGRIPHCSPEKGSFWWRDVTQLLPYFRGYAMPRVGDGSTVLLW</sequence>
<dbReference type="ExpressionAtlas" id="C0PEE5">
    <property type="expression patterns" value="baseline and differential"/>
</dbReference>
<protein>
    <submittedName>
        <fullName evidence="1">Uncharacterized protein</fullName>
    </submittedName>
</protein>
<evidence type="ECO:0000313" key="1">
    <source>
        <dbReference type="EMBL" id="ACN33561.1"/>
    </source>
</evidence>
<accession>C0PEE5</accession>
<organism evidence="1">
    <name type="scientific">Zea mays</name>
    <name type="common">Maize</name>
    <dbReference type="NCBI Taxonomy" id="4577"/>
    <lineage>
        <taxon>Eukaryota</taxon>
        <taxon>Viridiplantae</taxon>
        <taxon>Streptophyta</taxon>
        <taxon>Embryophyta</taxon>
        <taxon>Tracheophyta</taxon>
        <taxon>Spermatophyta</taxon>
        <taxon>Magnoliopsida</taxon>
        <taxon>Liliopsida</taxon>
        <taxon>Poales</taxon>
        <taxon>Poaceae</taxon>
        <taxon>PACMAD clade</taxon>
        <taxon>Panicoideae</taxon>
        <taxon>Andropogonodae</taxon>
        <taxon>Andropogoneae</taxon>
        <taxon>Tripsacinae</taxon>
        <taxon>Zea</taxon>
    </lineage>
</organism>
<dbReference type="PANTHER" id="PTHR33116:SF78">
    <property type="entry name" value="OS12G0587133 PROTEIN"/>
    <property type="match status" value="1"/>
</dbReference>
<dbReference type="AlphaFoldDB" id="C0PEE5"/>
<name>C0PEE5_MAIZE</name>
<dbReference type="PANTHER" id="PTHR33116">
    <property type="entry name" value="REVERSE TRANSCRIPTASE ZINC-BINDING DOMAIN-CONTAINING PROTEIN-RELATED-RELATED"/>
    <property type="match status" value="1"/>
</dbReference>